<proteinExistence type="predicted"/>
<dbReference type="Proteomes" id="UP001596512">
    <property type="component" value="Unassembled WGS sequence"/>
</dbReference>
<dbReference type="CDD" id="cd01948">
    <property type="entry name" value="EAL"/>
    <property type="match status" value="1"/>
</dbReference>
<reference evidence="4" key="1">
    <citation type="journal article" date="2019" name="Int. J. Syst. Evol. Microbiol.">
        <title>The Global Catalogue of Microorganisms (GCM) 10K type strain sequencing project: providing services to taxonomists for standard genome sequencing and annotation.</title>
        <authorList>
            <consortium name="The Broad Institute Genomics Platform"/>
            <consortium name="The Broad Institute Genome Sequencing Center for Infectious Disease"/>
            <person name="Wu L."/>
            <person name="Ma J."/>
        </authorList>
    </citation>
    <scope>NUCLEOTIDE SEQUENCE [LARGE SCALE GENOMIC DNA]</scope>
    <source>
        <strain evidence="4">JCM 17695</strain>
    </source>
</reference>
<protein>
    <submittedName>
        <fullName evidence="3">EAL domain-containing protein</fullName>
    </submittedName>
</protein>
<organism evidence="3 4">
    <name type="scientific">Actinokineospora soli</name>
    <dbReference type="NCBI Taxonomy" id="1048753"/>
    <lineage>
        <taxon>Bacteria</taxon>
        <taxon>Bacillati</taxon>
        <taxon>Actinomycetota</taxon>
        <taxon>Actinomycetes</taxon>
        <taxon>Pseudonocardiales</taxon>
        <taxon>Pseudonocardiaceae</taxon>
        <taxon>Actinokineospora</taxon>
    </lineage>
</organism>
<feature type="domain" description="EAL" evidence="2">
    <location>
        <begin position="57"/>
        <end position="308"/>
    </location>
</feature>
<evidence type="ECO:0000313" key="4">
    <source>
        <dbReference type="Proteomes" id="UP001596512"/>
    </source>
</evidence>
<dbReference type="Gene3D" id="3.20.20.450">
    <property type="entry name" value="EAL domain"/>
    <property type="match status" value="1"/>
</dbReference>
<feature type="region of interest" description="Disordered" evidence="1">
    <location>
        <begin position="1"/>
        <end position="81"/>
    </location>
</feature>
<dbReference type="PROSITE" id="PS50883">
    <property type="entry name" value="EAL"/>
    <property type="match status" value="1"/>
</dbReference>
<gene>
    <name evidence="3" type="ORF">ACFQV2_26045</name>
</gene>
<accession>A0ABW2TUE1</accession>
<dbReference type="Pfam" id="PF00563">
    <property type="entry name" value="EAL"/>
    <property type="match status" value="1"/>
</dbReference>
<sequence>MGRRPRPRAVGVDRRRPPGGPRPGPGRAAPRRRPGAAPGQDGRARPVGAVRPRPGRRRPLGRDPRRGHAGRVGAGRDHPGYRPVVRLADGAVAGVEAVLRWAHPRHPVPHEMCVELAERTGLALPLGEWLLGTVAAQVRWWRQRGIVSAPMTLALTPHQSADADLVSRVARALDATGLPAAGLSIAVPVRAVAEPEAADNLGVLAEMGVRTALSDFAFGADDLAAARRLDVDHVRVARRLVDLRATEDAPHVASLVAALAGDGVVVAVDGVATEEQEAWWRAAGADLATGPRFGPDLTAPEFLARIAP</sequence>
<evidence type="ECO:0000313" key="3">
    <source>
        <dbReference type="EMBL" id="MFC7616416.1"/>
    </source>
</evidence>
<dbReference type="SUPFAM" id="SSF141868">
    <property type="entry name" value="EAL domain-like"/>
    <property type="match status" value="1"/>
</dbReference>
<comment type="caution">
    <text evidence="3">The sequence shown here is derived from an EMBL/GenBank/DDBJ whole genome shotgun (WGS) entry which is preliminary data.</text>
</comment>
<dbReference type="PANTHER" id="PTHR33121:SF79">
    <property type="entry name" value="CYCLIC DI-GMP PHOSPHODIESTERASE PDED-RELATED"/>
    <property type="match status" value="1"/>
</dbReference>
<evidence type="ECO:0000256" key="1">
    <source>
        <dbReference type="SAM" id="MobiDB-lite"/>
    </source>
</evidence>
<dbReference type="EMBL" id="JBHTEY010000004">
    <property type="protein sequence ID" value="MFC7616416.1"/>
    <property type="molecule type" value="Genomic_DNA"/>
</dbReference>
<dbReference type="InterPro" id="IPR035919">
    <property type="entry name" value="EAL_sf"/>
</dbReference>
<feature type="compositionally biased region" description="Low complexity" evidence="1">
    <location>
        <begin position="35"/>
        <end position="52"/>
    </location>
</feature>
<dbReference type="InterPro" id="IPR001633">
    <property type="entry name" value="EAL_dom"/>
</dbReference>
<dbReference type="InterPro" id="IPR050706">
    <property type="entry name" value="Cyclic-di-GMP_PDE-like"/>
</dbReference>
<keyword evidence="4" id="KW-1185">Reference proteome</keyword>
<evidence type="ECO:0000259" key="2">
    <source>
        <dbReference type="PROSITE" id="PS50883"/>
    </source>
</evidence>
<name>A0ABW2TUE1_9PSEU</name>
<dbReference type="SMART" id="SM00052">
    <property type="entry name" value="EAL"/>
    <property type="match status" value="1"/>
</dbReference>
<dbReference type="PANTHER" id="PTHR33121">
    <property type="entry name" value="CYCLIC DI-GMP PHOSPHODIESTERASE PDEF"/>
    <property type="match status" value="1"/>
</dbReference>